<proteinExistence type="predicted"/>
<name>A0A9D1WAN4_9SPHI</name>
<feature type="non-terminal residue" evidence="2">
    <location>
        <position position="1"/>
    </location>
</feature>
<dbReference type="Pfam" id="PF13432">
    <property type="entry name" value="TPR_16"/>
    <property type="match status" value="1"/>
</dbReference>
<dbReference type="Pfam" id="PF00515">
    <property type="entry name" value="TPR_1"/>
    <property type="match status" value="1"/>
</dbReference>
<dbReference type="SMART" id="SM00028">
    <property type="entry name" value="TPR"/>
    <property type="match status" value="4"/>
</dbReference>
<evidence type="ECO:0000313" key="2">
    <source>
        <dbReference type="EMBL" id="HIX55459.1"/>
    </source>
</evidence>
<accession>A0A9D1WAN4</accession>
<organism evidence="2 3">
    <name type="scientific">Candidatus Sphingobacterium stercoripullorum</name>
    <dbReference type="NCBI Taxonomy" id="2838759"/>
    <lineage>
        <taxon>Bacteria</taxon>
        <taxon>Pseudomonadati</taxon>
        <taxon>Bacteroidota</taxon>
        <taxon>Sphingobacteriia</taxon>
        <taxon>Sphingobacteriales</taxon>
        <taxon>Sphingobacteriaceae</taxon>
        <taxon>Sphingobacterium</taxon>
    </lineage>
</organism>
<sequence>TTVTYAQKSNVRKAQSSLAKFEEFKNVGTPELGQDELKKAKEAIDKAIEHDKSKDLPETWAFASLIEANSAVYLEQPEAAEKAEEYLAKAKELDTDGKQEEYIDVAEQTLGLFLFNKGASSWEGQNFEEAYNAFDKALTFRPGDTTLTYYAGLAAIQNQNYDAAINKYTQLIPEKEFSEHKNVVVDLPKLYLSNKDTTNAIKYAGIATKEYPEDNDAAIQHIELNLIVGNEAQVISDIEKQIEQNPDNGSLYYYLGIAYSSANKPEEAINSYKKAVELNPDHVESNTNLAVTIMNAVRTELNDLNSNKDVSNEDYAKQIEEIKEKVKEALPYLQKAADLDQGNVDALRNLKSYYDFMQDEEKSKEIEEKINSLTN</sequence>
<protein>
    <submittedName>
        <fullName evidence="2">Tetratricopeptide repeat protein</fullName>
    </submittedName>
</protein>
<dbReference type="Proteomes" id="UP000824156">
    <property type="component" value="Unassembled WGS sequence"/>
</dbReference>
<keyword evidence="1" id="KW-0802">TPR repeat</keyword>
<gene>
    <name evidence="2" type="ORF">H9853_10565</name>
</gene>
<dbReference type="EMBL" id="DXEZ01000298">
    <property type="protein sequence ID" value="HIX55459.1"/>
    <property type="molecule type" value="Genomic_DNA"/>
</dbReference>
<comment type="caution">
    <text evidence="2">The sequence shown here is derived from an EMBL/GenBank/DDBJ whole genome shotgun (WGS) entry which is preliminary data.</text>
</comment>
<dbReference type="SUPFAM" id="SSF48452">
    <property type="entry name" value="TPR-like"/>
    <property type="match status" value="1"/>
</dbReference>
<feature type="repeat" description="TPR" evidence="1">
    <location>
        <begin position="249"/>
        <end position="282"/>
    </location>
</feature>
<dbReference type="PROSITE" id="PS50005">
    <property type="entry name" value="TPR"/>
    <property type="match status" value="2"/>
</dbReference>
<dbReference type="PROSITE" id="PS50293">
    <property type="entry name" value="TPR_REGION"/>
    <property type="match status" value="1"/>
</dbReference>
<dbReference type="PANTHER" id="PTHR12558">
    <property type="entry name" value="CELL DIVISION CYCLE 16,23,27"/>
    <property type="match status" value="1"/>
</dbReference>
<reference evidence="2" key="2">
    <citation type="submission" date="2021-04" db="EMBL/GenBank/DDBJ databases">
        <authorList>
            <person name="Gilroy R."/>
        </authorList>
    </citation>
    <scope>NUCLEOTIDE SEQUENCE</scope>
    <source>
        <strain evidence="2">1719</strain>
    </source>
</reference>
<feature type="repeat" description="TPR" evidence="1">
    <location>
        <begin position="111"/>
        <end position="144"/>
    </location>
</feature>
<reference evidence="2" key="1">
    <citation type="journal article" date="2021" name="PeerJ">
        <title>Extensive microbial diversity within the chicken gut microbiome revealed by metagenomics and culture.</title>
        <authorList>
            <person name="Gilroy R."/>
            <person name="Ravi A."/>
            <person name="Getino M."/>
            <person name="Pursley I."/>
            <person name="Horton D.L."/>
            <person name="Alikhan N.F."/>
            <person name="Baker D."/>
            <person name="Gharbi K."/>
            <person name="Hall N."/>
            <person name="Watson M."/>
            <person name="Adriaenssens E.M."/>
            <person name="Foster-Nyarko E."/>
            <person name="Jarju S."/>
            <person name="Secka A."/>
            <person name="Antonio M."/>
            <person name="Oren A."/>
            <person name="Chaudhuri R.R."/>
            <person name="La Ragione R."/>
            <person name="Hildebrand F."/>
            <person name="Pallen M.J."/>
        </authorList>
    </citation>
    <scope>NUCLEOTIDE SEQUENCE</scope>
    <source>
        <strain evidence="2">1719</strain>
    </source>
</reference>
<dbReference type="InterPro" id="IPR019734">
    <property type="entry name" value="TPR_rpt"/>
</dbReference>
<dbReference type="InterPro" id="IPR011990">
    <property type="entry name" value="TPR-like_helical_dom_sf"/>
</dbReference>
<dbReference type="Gene3D" id="1.25.40.10">
    <property type="entry name" value="Tetratricopeptide repeat domain"/>
    <property type="match status" value="2"/>
</dbReference>
<evidence type="ECO:0000313" key="3">
    <source>
        <dbReference type="Proteomes" id="UP000824156"/>
    </source>
</evidence>
<evidence type="ECO:0000256" key="1">
    <source>
        <dbReference type="PROSITE-ProRule" id="PRU00339"/>
    </source>
</evidence>
<dbReference type="PANTHER" id="PTHR12558:SF13">
    <property type="entry name" value="CELL DIVISION CYCLE PROTEIN 27 HOMOLOG"/>
    <property type="match status" value="1"/>
</dbReference>
<dbReference type="AlphaFoldDB" id="A0A9D1WAN4"/>